<dbReference type="PANTHER" id="PTHR38474">
    <property type="entry name" value="SLR0299 PROTEIN"/>
    <property type="match status" value="1"/>
</dbReference>
<organism evidence="1">
    <name type="scientific">Pseudoalteromonas prydzensis</name>
    <dbReference type="NCBI Taxonomy" id="182141"/>
    <lineage>
        <taxon>Bacteria</taxon>
        <taxon>Pseudomonadati</taxon>
        <taxon>Pseudomonadota</taxon>
        <taxon>Gammaproteobacteria</taxon>
        <taxon>Alteromonadales</taxon>
        <taxon>Pseudoalteromonadaceae</taxon>
        <taxon>Pseudoalteromonas</taxon>
    </lineage>
</organism>
<accession>A0A7V1D263</accession>
<dbReference type="InterPro" id="IPR001707">
    <property type="entry name" value="Cmp_AcTrfase"/>
</dbReference>
<evidence type="ECO:0000313" key="1">
    <source>
        <dbReference type="EMBL" id="HEA18490.1"/>
    </source>
</evidence>
<gene>
    <name evidence="1" type="ORF">ENH88_19005</name>
</gene>
<dbReference type="AlphaFoldDB" id="A0A7V1D263"/>
<name>A0A7V1D263_9GAMM</name>
<dbReference type="SMART" id="SM01059">
    <property type="entry name" value="CAT"/>
    <property type="match status" value="1"/>
</dbReference>
<dbReference type="PANTHER" id="PTHR38474:SF1">
    <property type="entry name" value="SLR0299 PROTEIN"/>
    <property type="match status" value="1"/>
</dbReference>
<protein>
    <submittedName>
        <fullName evidence="1">Chloramphenicol acetyltransferase</fullName>
    </submittedName>
</protein>
<dbReference type="SUPFAM" id="SSF52777">
    <property type="entry name" value="CoA-dependent acyltransferases"/>
    <property type="match status" value="1"/>
</dbReference>
<reference evidence="1" key="1">
    <citation type="journal article" date="2020" name="mSystems">
        <title>Genome- and Community-Level Interaction Insights into Carbon Utilization and Element Cycling Functions of Hydrothermarchaeota in Hydrothermal Sediment.</title>
        <authorList>
            <person name="Zhou Z."/>
            <person name="Liu Y."/>
            <person name="Xu W."/>
            <person name="Pan J."/>
            <person name="Luo Z.H."/>
            <person name="Li M."/>
        </authorList>
    </citation>
    <scope>NUCLEOTIDE SEQUENCE [LARGE SCALE GENOMIC DNA]</scope>
    <source>
        <strain evidence="1">HyVt-346</strain>
    </source>
</reference>
<dbReference type="GO" id="GO:0008811">
    <property type="term" value="F:chloramphenicol O-acetyltransferase activity"/>
    <property type="evidence" value="ECO:0007669"/>
    <property type="project" value="InterPro"/>
</dbReference>
<dbReference type="EMBL" id="DRGM01000187">
    <property type="protein sequence ID" value="HEA18490.1"/>
    <property type="molecule type" value="Genomic_DNA"/>
</dbReference>
<dbReference type="Pfam" id="PF00302">
    <property type="entry name" value="CAT"/>
    <property type="match status" value="1"/>
</dbReference>
<proteinExistence type="predicted"/>
<sequence length="211" mass="24028">MTPIDLTSWSRQQHFSLFKEFTQPYFNVCVRLDVAALYQYCKAQQCSFFHAYIYAALQASHAYQPMLLRIIDNMPWQLTTQRASVVELADDDTFRFSYLLPQSSFADFQVHASAVSLAAKQQPLFSDAFACTEGQADLLHISVLPWLDFMSFSHAFSQADNFGIPKLVFGKFNAKTGKMPLSIDVHHALMDGLHVAKFIEHLQRSIDDFSV</sequence>
<dbReference type="Gene3D" id="3.30.559.10">
    <property type="entry name" value="Chloramphenicol acetyltransferase-like domain"/>
    <property type="match status" value="1"/>
</dbReference>
<dbReference type="RefSeq" id="WP_304184706.1">
    <property type="nucleotide sequence ID" value="NZ_DRGM01000187.1"/>
</dbReference>
<dbReference type="Proteomes" id="UP000886188">
    <property type="component" value="Unassembled WGS sequence"/>
</dbReference>
<comment type="caution">
    <text evidence="1">The sequence shown here is derived from an EMBL/GenBank/DDBJ whole genome shotgun (WGS) entry which is preliminary data.</text>
</comment>
<dbReference type="InterPro" id="IPR023213">
    <property type="entry name" value="CAT-like_dom_sf"/>
</dbReference>